<feature type="transmembrane region" description="Helical" evidence="5">
    <location>
        <begin position="57"/>
        <end position="81"/>
    </location>
</feature>
<feature type="domain" description="Methylamine utilisation protein MauE" evidence="6">
    <location>
        <begin position="16"/>
        <end position="141"/>
    </location>
</feature>
<feature type="transmembrane region" description="Helical" evidence="5">
    <location>
        <begin position="87"/>
        <end position="105"/>
    </location>
</feature>
<evidence type="ECO:0000259" key="6">
    <source>
        <dbReference type="Pfam" id="PF07291"/>
    </source>
</evidence>
<evidence type="ECO:0000256" key="3">
    <source>
        <dbReference type="ARBA" id="ARBA00022989"/>
    </source>
</evidence>
<accession>A0ABS4QT30</accession>
<sequence length="191" mass="19576">MVVISVPAQGLAWTAFELTVRLVVGGLLVARGIGVLRSVETWRQVWLAVHQIAPAGLVRPIAMVLPIAEMVAGILLLLGAFGSRGSVAAGLVLASTTVAIGVARARGLRLADGAFGRLRPLLSPPALLRNAVFVIAIGIVAAQGASPLAVAATWSAWLQAAVVAVITGIAGTAIAVLRRAQRQRFTAVVCA</sequence>
<keyword evidence="4 5" id="KW-0472">Membrane</keyword>
<protein>
    <submittedName>
        <fullName evidence="7">Membrane protein YphA (DoxX/SURF4 family)</fullName>
    </submittedName>
</protein>
<evidence type="ECO:0000313" key="7">
    <source>
        <dbReference type="EMBL" id="MBP2194330.1"/>
    </source>
</evidence>
<comment type="subcellular location">
    <subcellularLocation>
        <location evidence="1">Membrane</location>
        <topology evidence="1">Multi-pass membrane protein</topology>
    </subcellularLocation>
</comment>
<dbReference type="Pfam" id="PF07291">
    <property type="entry name" value="MauE"/>
    <property type="match status" value="1"/>
</dbReference>
<feature type="transmembrane region" description="Helical" evidence="5">
    <location>
        <begin position="12"/>
        <end position="36"/>
    </location>
</feature>
<evidence type="ECO:0000256" key="4">
    <source>
        <dbReference type="ARBA" id="ARBA00023136"/>
    </source>
</evidence>
<evidence type="ECO:0000313" key="8">
    <source>
        <dbReference type="Proteomes" id="UP001519325"/>
    </source>
</evidence>
<dbReference type="Proteomes" id="UP001519325">
    <property type="component" value="Unassembled WGS sequence"/>
</dbReference>
<gene>
    <name evidence="7" type="ORF">BJ987_007231</name>
</gene>
<feature type="transmembrane region" description="Helical" evidence="5">
    <location>
        <begin position="157"/>
        <end position="177"/>
    </location>
</feature>
<feature type="transmembrane region" description="Helical" evidence="5">
    <location>
        <begin position="126"/>
        <end position="145"/>
    </location>
</feature>
<organism evidence="7 8">
    <name type="scientific">Nocardia goodfellowii</name>
    <dbReference type="NCBI Taxonomy" id="882446"/>
    <lineage>
        <taxon>Bacteria</taxon>
        <taxon>Bacillati</taxon>
        <taxon>Actinomycetota</taxon>
        <taxon>Actinomycetes</taxon>
        <taxon>Mycobacteriales</taxon>
        <taxon>Nocardiaceae</taxon>
        <taxon>Nocardia</taxon>
    </lineage>
</organism>
<comment type="caution">
    <text evidence="7">The sequence shown here is derived from an EMBL/GenBank/DDBJ whole genome shotgun (WGS) entry which is preliminary data.</text>
</comment>
<keyword evidence="8" id="KW-1185">Reference proteome</keyword>
<keyword evidence="2 5" id="KW-0812">Transmembrane</keyword>
<proteinExistence type="predicted"/>
<evidence type="ECO:0000256" key="1">
    <source>
        <dbReference type="ARBA" id="ARBA00004141"/>
    </source>
</evidence>
<dbReference type="EMBL" id="JAGGMR010000001">
    <property type="protein sequence ID" value="MBP2194330.1"/>
    <property type="molecule type" value="Genomic_DNA"/>
</dbReference>
<evidence type="ECO:0000256" key="2">
    <source>
        <dbReference type="ARBA" id="ARBA00022692"/>
    </source>
</evidence>
<evidence type="ECO:0000256" key="5">
    <source>
        <dbReference type="SAM" id="Phobius"/>
    </source>
</evidence>
<dbReference type="RefSeq" id="WP_209897468.1">
    <property type="nucleotide sequence ID" value="NZ_JAGGMR010000001.1"/>
</dbReference>
<reference evidence="7 8" key="1">
    <citation type="submission" date="2021-03" db="EMBL/GenBank/DDBJ databases">
        <title>Sequencing the genomes of 1000 actinobacteria strains.</title>
        <authorList>
            <person name="Klenk H.-P."/>
        </authorList>
    </citation>
    <scope>NUCLEOTIDE SEQUENCE [LARGE SCALE GENOMIC DNA]</scope>
    <source>
        <strain evidence="7 8">DSM 45516</strain>
    </source>
</reference>
<name>A0ABS4QT30_9NOCA</name>
<keyword evidence="3 5" id="KW-1133">Transmembrane helix</keyword>
<dbReference type="InterPro" id="IPR009908">
    <property type="entry name" value="Methylamine_util_MauE"/>
</dbReference>